<protein>
    <submittedName>
        <fullName evidence="1">Uncharacterized protein</fullName>
    </submittedName>
</protein>
<proteinExistence type="predicted"/>
<accession>A0ABZ0TBC1</accession>
<dbReference type="EMBL" id="CP139472">
    <property type="protein sequence ID" value="WPU47847.1"/>
    <property type="molecule type" value="Genomic_DNA"/>
</dbReference>
<dbReference type="GeneID" id="91009110"/>
<gene>
    <name evidence="1" type="ORF">SR933_02870</name>
</gene>
<evidence type="ECO:0000313" key="2">
    <source>
        <dbReference type="Proteomes" id="UP001322512"/>
    </source>
</evidence>
<dbReference type="Proteomes" id="UP001322512">
    <property type="component" value="Chromosome"/>
</dbReference>
<organism evidence="1 2">
    <name type="scientific">Halomonas elongata (strain ATCC 33173 / DSM 2581 / NBRC 15536 / NCIMB 2198 / 1H9)</name>
    <dbReference type="NCBI Taxonomy" id="768066"/>
    <lineage>
        <taxon>Bacteria</taxon>
        <taxon>Pseudomonadati</taxon>
        <taxon>Pseudomonadota</taxon>
        <taxon>Gammaproteobacteria</taxon>
        <taxon>Oceanospirillales</taxon>
        <taxon>Halomonadaceae</taxon>
        <taxon>Halomonas</taxon>
    </lineage>
</organism>
<name>A0ABZ0TBC1_HALED</name>
<reference evidence="1 2" key="1">
    <citation type="submission" date="2023-11" db="EMBL/GenBank/DDBJ databases">
        <title>MicrobeMod: A computational toolkit for identifying prokaryotic methylation and restriction-modification with nanopore sequencing.</title>
        <authorList>
            <person name="Crits-Christoph A."/>
            <person name="Kang S.C."/>
            <person name="Lee H."/>
            <person name="Ostrov N."/>
        </authorList>
    </citation>
    <scope>NUCLEOTIDE SEQUENCE [LARGE SCALE GENOMIC DNA]</scope>
    <source>
        <strain evidence="1 2">ATCC 33173</strain>
    </source>
</reference>
<dbReference type="RefSeq" id="WP_157953391.1">
    <property type="nucleotide sequence ID" value="NC_014532.2"/>
</dbReference>
<keyword evidence="2" id="KW-1185">Reference proteome</keyword>
<evidence type="ECO:0000313" key="1">
    <source>
        <dbReference type="EMBL" id="WPU47847.1"/>
    </source>
</evidence>
<sequence length="138" mass="15080">MMKLYATILGTTLLGLYSVTSFAITGNQSPQPLMLNEGVSDTQLISSTPRRYELQMNQESDLKISSGHLASDSGDNITIQGRLYDEAGLLVSMDSSYQGHFMITERVTPGTYILEVKGDAMGSPNEVSNRYNLHLGVN</sequence>